<dbReference type="Proteomes" id="UP001234202">
    <property type="component" value="Unassembled WGS sequence"/>
</dbReference>
<comment type="caution">
    <text evidence="1">The sequence shown here is derived from an EMBL/GenBank/DDBJ whole genome shotgun (WGS) entry which is preliminary data.</text>
</comment>
<dbReference type="EMBL" id="JASBWV010000031">
    <property type="protein sequence ID" value="KAJ9117677.1"/>
    <property type="molecule type" value="Genomic_DNA"/>
</dbReference>
<name>A0ACC2X4K2_9TREE</name>
<evidence type="ECO:0000313" key="2">
    <source>
        <dbReference type="Proteomes" id="UP001234202"/>
    </source>
</evidence>
<protein>
    <submittedName>
        <fullName evidence="1">Uncharacterized protein</fullName>
    </submittedName>
</protein>
<gene>
    <name evidence="1" type="ORF">QFC24_006391</name>
</gene>
<evidence type="ECO:0000313" key="1">
    <source>
        <dbReference type="EMBL" id="KAJ9117677.1"/>
    </source>
</evidence>
<reference evidence="1" key="1">
    <citation type="submission" date="2023-04" db="EMBL/GenBank/DDBJ databases">
        <title>Draft Genome sequencing of Naganishia species isolated from polar environments using Oxford Nanopore Technology.</title>
        <authorList>
            <person name="Leo P."/>
            <person name="Venkateswaran K."/>
        </authorList>
    </citation>
    <scope>NUCLEOTIDE SEQUENCE</scope>
    <source>
        <strain evidence="1">DBVPG 5303</strain>
    </source>
</reference>
<sequence length="348" mass="37919">MSSSPATPTDIQLAGNKPACKHSDDERAETVSEQRPNTKNVSCHTPEVSRSGGKSPTIPISEQTVELQADDKHLRASIGKSDPILPLELHYLIAQYVASDNKFASLANYSSVCRVVRQELKSILFETVVRGEKGSNKFPEDVRMVSLFKGTKYLIVPESCRWEDRDFPNLVVAITICHPTSSANEQERQSSRTGIRILKPVHIATLSDLLRIPLIRSLVDGDGGVPRYRLVEGINAITVDALGKVFGDQTVHNSSDTSKTTPSVRSGEIDTTFTLKHAHPSLELRYTTTQLLGLVTSLATSHSDDDQSGADESGRKTPRLHFRVKEGGGPVAGLVNEIVSTPSAVSER</sequence>
<organism evidence="1 2">
    <name type="scientific">Naganishia onofrii</name>
    <dbReference type="NCBI Taxonomy" id="1851511"/>
    <lineage>
        <taxon>Eukaryota</taxon>
        <taxon>Fungi</taxon>
        <taxon>Dikarya</taxon>
        <taxon>Basidiomycota</taxon>
        <taxon>Agaricomycotina</taxon>
        <taxon>Tremellomycetes</taxon>
        <taxon>Filobasidiales</taxon>
        <taxon>Filobasidiaceae</taxon>
        <taxon>Naganishia</taxon>
    </lineage>
</organism>
<proteinExistence type="predicted"/>
<keyword evidence="2" id="KW-1185">Reference proteome</keyword>
<accession>A0ACC2X4K2</accession>